<dbReference type="GO" id="GO:0004714">
    <property type="term" value="F:transmembrane receptor protein tyrosine kinase activity"/>
    <property type="evidence" value="ECO:0007669"/>
    <property type="project" value="InterPro"/>
</dbReference>
<evidence type="ECO:0000256" key="19">
    <source>
        <dbReference type="ARBA" id="ARBA00048679"/>
    </source>
</evidence>
<keyword evidence="12" id="KW-0418">Kinase</keyword>
<keyword evidence="17" id="KW-0325">Glycoprotein</keyword>
<evidence type="ECO:0000256" key="9">
    <source>
        <dbReference type="ARBA" id="ARBA00022729"/>
    </source>
</evidence>
<dbReference type="EC" id="2.7.11.1" evidence="2"/>
<dbReference type="InterPro" id="IPR001245">
    <property type="entry name" value="Ser-Thr/Tyr_kinase_cat_dom"/>
</dbReference>
<evidence type="ECO:0000256" key="6">
    <source>
        <dbReference type="ARBA" id="ARBA00022614"/>
    </source>
</evidence>
<feature type="domain" description="Protein kinase" evidence="20">
    <location>
        <begin position="360"/>
        <end position="637"/>
    </location>
</feature>
<dbReference type="InterPro" id="IPR025886">
    <property type="entry name" value="PP2-like"/>
</dbReference>
<evidence type="ECO:0000256" key="13">
    <source>
        <dbReference type="ARBA" id="ARBA00022840"/>
    </source>
</evidence>
<keyword evidence="9" id="KW-0732">Signal</keyword>
<sequence length="989" mass="113929">MLQGRNLEHLKIPLIDIVSATENFAKTYIIGTGSYGEVYKAELDHFDNENVLLSEHNNKEGIPKKHSTVAIKRILKREDMQGEEGFLREIEMLTSCKHPNIVTLLGFCDEDGHMILVYEHAFNGSLDDYLGRTGNLNNLTWVQRIKICIDIACGLNYLHTEIEDERRIIHRDIKSGNILLGENWEAKIADFGLSKFRPESRQLNTLYTQTIAGTQVYLDPEYDYTGKLKNETDIYSFGVVLFEIMSGRLANDPIYTKENSNGIAPVARRRFSEGTMKEMVDSRLMEETHDTIFTLNRGPDQDSLDIFSKIAYQCVATTQAERPTVEVIIKKLEEALSSQEHPKDNLKFSLEDIELATGNFSDNNLIGRGGHAEVYRGDVTQGNVRKTIAARRYGKSNGDEGERRFLMELQILLEYKHENIIGLVGYCNEMDEKIIVYEYAPRGSLDMHLNDLDLTWMKRLEICIDIASGLDFLHGGAGTQEVVMHRDIKSFNILLNDDWKAKISDFGISSTSPINKDMDFVINNAYGTLGYIDPLYMDLGFLTEESDIYSLGVVLYEIVSGRLIFEYINDELQILTDLYKRRYEEGNFDEMVFDGIKEQIAPKSLTTFLKMTYECLNDEREKRPTTGEVLLRLKQALEIQEDYEIWEPKLPNDYEEVLKMSIFCDIYSTNKKKDLYNMLSKGILLQEGKVMFSLAENGERNVMISAKKISYINRCLHRWRSVPKSRFKVVAEMLDILNLKMKIKTKSTIYVEGIEFRAIDNVKHEEIKESKEVQHVLKPDSNMDLMQQLPTNPEEIFKRSENDDNCEKLFLLNEVNGKKHLMLSANAVVYNSSDVKLFKTKPSIQTRFAEVIELLPQQVFRINCTIKSQMLSQDTEYACYLVYKLSEKCHGLHCPVKVRDLLHRNNKEVGIVYFRSPSPWNLHESNHAPEQRADGLMEVKIWKFNLNHEVTKNDRFRVNLKLISYEGTLSGFIVCGLEFRPNVMCEVVC</sequence>
<evidence type="ECO:0000256" key="1">
    <source>
        <dbReference type="ARBA" id="ARBA00004162"/>
    </source>
</evidence>
<keyword evidence="16" id="KW-0675">Receptor</keyword>
<evidence type="ECO:0000256" key="11">
    <source>
        <dbReference type="ARBA" id="ARBA00022741"/>
    </source>
</evidence>
<keyword evidence="22" id="KW-1185">Reference proteome</keyword>
<dbReference type="InterPro" id="IPR011009">
    <property type="entry name" value="Kinase-like_dom_sf"/>
</dbReference>
<keyword evidence="7" id="KW-0808">Transferase</keyword>
<dbReference type="GO" id="GO:0009506">
    <property type="term" value="C:plasmodesma"/>
    <property type="evidence" value="ECO:0007669"/>
    <property type="project" value="TreeGrafter"/>
</dbReference>
<dbReference type="PANTHER" id="PTHR27003">
    <property type="entry name" value="OS07G0166700 PROTEIN"/>
    <property type="match status" value="1"/>
</dbReference>
<dbReference type="Pfam" id="PF14299">
    <property type="entry name" value="PP2"/>
    <property type="match status" value="1"/>
</dbReference>
<evidence type="ECO:0000256" key="8">
    <source>
        <dbReference type="ARBA" id="ARBA00022692"/>
    </source>
</evidence>
<evidence type="ECO:0000256" key="4">
    <source>
        <dbReference type="ARBA" id="ARBA00022527"/>
    </source>
</evidence>
<dbReference type="PROSITE" id="PS00108">
    <property type="entry name" value="PROTEIN_KINASE_ST"/>
    <property type="match status" value="2"/>
</dbReference>
<proteinExistence type="predicted"/>
<evidence type="ECO:0000256" key="10">
    <source>
        <dbReference type="ARBA" id="ARBA00022737"/>
    </source>
</evidence>
<dbReference type="PROSITE" id="PS50011">
    <property type="entry name" value="PROTEIN_KINASE_DOM"/>
    <property type="match status" value="2"/>
</dbReference>
<evidence type="ECO:0000256" key="14">
    <source>
        <dbReference type="ARBA" id="ARBA00022989"/>
    </source>
</evidence>
<keyword evidence="13" id="KW-0067">ATP-binding</keyword>
<keyword evidence="3" id="KW-1003">Cell membrane</keyword>
<keyword evidence="11" id="KW-0547">Nucleotide-binding</keyword>
<dbReference type="Pfam" id="PF07714">
    <property type="entry name" value="PK_Tyr_Ser-Thr"/>
    <property type="match status" value="1"/>
</dbReference>
<keyword evidence="5" id="KW-0597">Phosphoprotein</keyword>
<evidence type="ECO:0000256" key="7">
    <source>
        <dbReference type="ARBA" id="ARBA00022679"/>
    </source>
</evidence>
<comment type="subcellular location">
    <subcellularLocation>
        <location evidence="1">Cell membrane</location>
        <topology evidence="1">Single-pass membrane protein</topology>
    </subcellularLocation>
</comment>
<evidence type="ECO:0000256" key="12">
    <source>
        <dbReference type="ARBA" id="ARBA00022777"/>
    </source>
</evidence>
<dbReference type="Proteomes" id="UP001177003">
    <property type="component" value="Chromosome 8"/>
</dbReference>
<evidence type="ECO:0000256" key="2">
    <source>
        <dbReference type="ARBA" id="ARBA00012513"/>
    </source>
</evidence>
<dbReference type="GO" id="GO:0004674">
    <property type="term" value="F:protein serine/threonine kinase activity"/>
    <property type="evidence" value="ECO:0007669"/>
    <property type="project" value="UniProtKB-KW"/>
</dbReference>
<name>A0AA36EK35_LACSI</name>
<keyword evidence="8" id="KW-0812">Transmembrane</keyword>
<keyword evidence="10" id="KW-0677">Repeat</keyword>
<dbReference type="Gene3D" id="3.30.200.20">
    <property type="entry name" value="Phosphorylase Kinase, domain 1"/>
    <property type="match status" value="2"/>
</dbReference>
<evidence type="ECO:0000256" key="15">
    <source>
        <dbReference type="ARBA" id="ARBA00023136"/>
    </source>
</evidence>
<dbReference type="GO" id="GO:0005524">
    <property type="term" value="F:ATP binding"/>
    <property type="evidence" value="ECO:0007669"/>
    <property type="project" value="UniProtKB-KW"/>
</dbReference>
<evidence type="ECO:0000256" key="17">
    <source>
        <dbReference type="ARBA" id="ARBA00023180"/>
    </source>
</evidence>
<feature type="domain" description="Protein kinase" evidence="20">
    <location>
        <begin position="24"/>
        <end position="336"/>
    </location>
</feature>
<evidence type="ECO:0000256" key="16">
    <source>
        <dbReference type="ARBA" id="ARBA00023170"/>
    </source>
</evidence>
<dbReference type="InterPro" id="IPR008271">
    <property type="entry name" value="Ser/Thr_kinase_AS"/>
</dbReference>
<dbReference type="GO" id="GO:0005886">
    <property type="term" value="C:plasma membrane"/>
    <property type="evidence" value="ECO:0007669"/>
    <property type="project" value="UniProtKB-SubCell"/>
</dbReference>
<keyword evidence="4" id="KW-0723">Serine/threonine-protein kinase</keyword>
<evidence type="ECO:0000313" key="21">
    <source>
        <dbReference type="EMBL" id="CAI9298662.1"/>
    </source>
</evidence>
<dbReference type="PANTHER" id="PTHR27003:SF471">
    <property type="entry name" value="VASCULAR ENDOTHELIAL GROWTH FACTOR RECEPTOR 2 (VEGFR2)-RELATED"/>
    <property type="match status" value="1"/>
</dbReference>
<evidence type="ECO:0000256" key="18">
    <source>
        <dbReference type="ARBA" id="ARBA00047899"/>
    </source>
</evidence>
<evidence type="ECO:0000256" key="5">
    <source>
        <dbReference type="ARBA" id="ARBA00022553"/>
    </source>
</evidence>
<keyword evidence="15" id="KW-0472">Membrane</keyword>
<dbReference type="FunFam" id="1.10.510.10:FF:000358">
    <property type="entry name" value="Putative leucine-rich repeat receptor-like serine/threonine-protein kinase"/>
    <property type="match status" value="1"/>
</dbReference>
<keyword evidence="6" id="KW-0433">Leucine-rich repeat</keyword>
<evidence type="ECO:0000256" key="3">
    <source>
        <dbReference type="ARBA" id="ARBA00022475"/>
    </source>
</evidence>
<dbReference type="Pfam" id="PF00069">
    <property type="entry name" value="Pkinase"/>
    <property type="match status" value="1"/>
</dbReference>
<accession>A0AA36EK35</accession>
<evidence type="ECO:0000313" key="22">
    <source>
        <dbReference type="Proteomes" id="UP001177003"/>
    </source>
</evidence>
<reference evidence="21" key="1">
    <citation type="submission" date="2023-04" db="EMBL/GenBank/DDBJ databases">
        <authorList>
            <person name="Vijverberg K."/>
            <person name="Xiong W."/>
            <person name="Schranz E."/>
        </authorList>
    </citation>
    <scope>NUCLEOTIDE SEQUENCE</scope>
</reference>
<gene>
    <name evidence="21" type="ORF">LSALG_LOCUS37411</name>
</gene>
<dbReference type="Gene3D" id="1.10.510.10">
    <property type="entry name" value="Transferase(Phosphotransferase) domain 1"/>
    <property type="match status" value="2"/>
</dbReference>
<dbReference type="AlphaFoldDB" id="A0AA36EK35"/>
<comment type="catalytic activity">
    <reaction evidence="19">
        <text>L-seryl-[protein] + ATP = O-phospho-L-seryl-[protein] + ADP + H(+)</text>
        <dbReference type="Rhea" id="RHEA:17989"/>
        <dbReference type="Rhea" id="RHEA-COMP:9863"/>
        <dbReference type="Rhea" id="RHEA-COMP:11604"/>
        <dbReference type="ChEBI" id="CHEBI:15378"/>
        <dbReference type="ChEBI" id="CHEBI:29999"/>
        <dbReference type="ChEBI" id="CHEBI:30616"/>
        <dbReference type="ChEBI" id="CHEBI:83421"/>
        <dbReference type="ChEBI" id="CHEBI:456216"/>
        <dbReference type="EC" id="2.7.11.1"/>
    </reaction>
</comment>
<dbReference type="SUPFAM" id="SSF56112">
    <property type="entry name" value="Protein kinase-like (PK-like)"/>
    <property type="match status" value="2"/>
</dbReference>
<keyword evidence="14" id="KW-1133">Transmembrane helix</keyword>
<comment type="catalytic activity">
    <reaction evidence="18">
        <text>L-threonyl-[protein] + ATP = O-phospho-L-threonyl-[protein] + ADP + H(+)</text>
        <dbReference type="Rhea" id="RHEA:46608"/>
        <dbReference type="Rhea" id="RHEA-COMP:11060"/>
        <dbReference type="Rhea" id="RHEA-COMP:11605"/>
        <dbReference type="ChEBI" id="CHEBI:15378"/>
        <dbReference type="ChEBI" id="CHEBI:30013"/>
        <dbReference type="ChEBI" id="CHEBI:30616"/>
        <dbReference type="ChEBI" id="CHEBI:61977"/>
        <dbReference type="ChEBI" id="CHEBI:456216"/>
        <dbReference type="EC" id="2.7.11.1"/>
    </reaction>
</comment>
<dbReference type="InterPro" id="IPR000719">
    <property type="entry name" value="Prot_kinase_dom"/>
</dbReference>
<protein>
    <recommendedName>
        <fullName evidence="2">non-specific serine/threonine protein kinase</fullName>
        <ecNumber evidence="2">2.7.11.1</ecNumber>
    </recommendedName>
</protein>
<organism evidence="21 22">
    <name type="scientific">Lactuca saligna</name>
    <name type="common">Willowleaf lettuce</name>
    <dbReference type="NCBI Taxonomy" id="75948"/>
    <lineage>
        <taxon>Eukaryota</taxon>
        <taxon>Viridiplantae</taxon>
        <taxon>Streptophyta</taxon>
        <taxon>Embryophyta</taxon>
        <taxon>Tracheophyta</taxon>
        <taxon>Spermatophyta</taxon>
        <taxon>Magnoliopsida</taxon>
        <taxon>eudicotyledons</taxon>
        <taxon>Gunneridae</taxon>
        <taxon>Pentapetalae</taxon>
        <taxon>asterids</taxon>
        <taxon>campanulids</taxon>
        <taxon>Asterales</taxon>
        <taxon>Asteraceae</taxon>
        <taxon>Cichorioideae</taxon>
        <taxon>Cichorieae</taxon>
        <taxon>Lactucinae</taxon>
        <taxon>Lactuca</taxon>
    </lineage>
</organism>
<dbReference type="SMART" id="SM00220">
    <property type="entry name" value="S_TKc"/>
    <property type="match status" value="2"/>
</dbReference>
<evidence type="ECO:0000259" key="20">
    <source>
        <dbReference type="PROSITE" id="PS50011"/>
    </source>
</evidence>
<dbReference type="EMBL" id="OX465084">
    <property type="protein sequence ID" value="CAI9298662.1"/>
    <property type="molecule type" value="Genomic_DNA"/>
</dbReference>
<dbReference type="InterPro" id="IPR045272">
    <property type="entry name" value="ANXUR1/2-like"/>
</dbReference>